<sequence>MTDDNQDEFAPTGDLLDDADLFPIREVSRMTGVNPVTLRAWERRYGLLTPHRTESGHRLYSMADVERVRAVMAWIERGVAVSKVATIIDRTPRPESMPRPLASPPADVPQGSEMDAWQNRLAQAANDGNLRQIDSIYGQLHASFPLAVVICEVLRPVWKRLRGKSGSQPGVAWLLLDSFLTARLTQRASYMAGHRHVLLVNLSGPQQPFDLLCAASLITATETDVVCLREAPALLDLAVLAERTDAAAVILFSDRAQDNDMLGKQLPRLEQTLACPLVMLGDCCEANESALEQAGLHVLGEVSSALPRRLSALLAGRLDH</sequence>
<dbReference type="Gene3D" id="1.10.1660.10">
    <property type="match status" value="1"/>
</dbReference>
<dbReference type="AlphaFoldDB" id="A0A1H2EAD3"/>
<keyword evidence="3" id="KW-0804">Transcription</keyword>
<gene>
    <name evidence="6" type="ORF">SAMN05216210_0502</name>
</gene>
<dbReference type="GO" id="GO:0003700">
    <property type="term" value="F:DNA-binding transcription factor activity"/>
    <property type="evidence" value="ECO:0007669"/>
    <property type="project" value="InterPro"/>
</dbReference>
<dbReference type="SMART" id="SM00422">
    <property type="entry name" value="HTH_MERR"/>
    <property type="match status" value="1"/>
</dbReference>
<reference evidence="7" key="1">
    <citation type="submission" date="2016-10" db="EMBL/GenBank/DDBJ databases">
        <authorList>
            <person name="Varghese N."/>
            <person name="Submissions S."/>
        </authorList>
    </citation>
    <scope>NUCLEOTIDE SEQUENCE [LARGE SCALE GENOMIC DNA]</scope>
    <source>
        <strain evidence="7">CECT 8338</strain>
    </source>
</reference>
<dbReference type="GO" id="GO:0003677">
    <property type="term" value="F:DNA binding"/>
    <property type="evidence" value="ECO:0007669"/>
    <property type="project" value="UniProtKB-KW"/>
</dbReference>
<dbReference type="CDD" id="cd01104">
    <property type="entry name" value="HTH_MlrA-CarA"/>
    <property type="match status" value="1"/>
</dbReference>
<dbReference type="InterPro" id="IPR009061">
    <property type="entry name" value="DNA-bd_dom_put_sf"/>
</dbReference>
<evidence type="ECO:0000259" key="5">
    <source>
        <dbReference type="PROSITE" id="PS50937"/>
    </source>
</evidence>
<keyword evidence="1" id="KW-0805">Transcription regulation</keyword>
<feature type="region of interest" description="Disordered" evidence="4">
    <location>
        <begin position="92"/>
        <end position="112"/>
    </location>
</feature>
<name>A0A1H2EAD3_9GAMM</name>
<evidence type="ECO:0000256" key="3">
    <source>
        <dbReference type="ARBA" id="ARBA00023163"/>
    </source>
</evidence>
<dbReference type="Proteomes" id="UP000243924">
    <property type="component" value="Chromosome I"/>
</dbReference>
<feature type="compositionally biased region" description="Pro residues" evidence="4">
    <location>
        <begin position="95"/>
        <end position="107"/>
    </location>
</feature>
<evidence type="ECO:0000313" key="7">
    <source>
        <dbReference type="Proteomes" id="UP000243924"/>
    </source>
</evidence>
<evidence type="ECO:0000313" key="6">
    <source>
        <dbReference type="EMBL" id="SDT91949.1"/>
    </source>
</evidence>
<accession>A0A1H2EAD3</accession>
<keyword evidence="2" id="KW-0238">DNA-binding</keyword>
<dbReference type="EMBL" id="LT629787">
    <property type="protein sequence ID" value="SDT91949.1"/>
    <property type="molecule type" value="Genomic_DNA"/>
</dbReference>
<evidence type="ECO:0000256" key="4">
    <source>
        <dbReference type="SAM" id="MobiDB-lite"/>
    </source>
</evidence>
<dbReference type="OrthoDB" id="9800334at2"/>
<dbReference type="Pfam" id="PF13411">
    <property type="entry name" value="MerR_1"/>
    <property type="match status" value="1"/>
</dbReference>
<dbReference type="PROSITE" id="PS50937">
    <property type="entry name" value="HTH_MERR_2"/>
    <property type="match status" value="1"/>
</dbReference>
<dbReference type="STRING" id="1434072.SAMN05216210_0502"/>
<organism evidence="6 7">
    <name type="scientific">Halopseudomonas salegens</name>
    <dbReference type="NCBI Taxonomy" id="1434072"/>
    <lineage>
        <taxon>Bacteria</taxon>
        <taxon>Pseudomonadati</taxon>
        <taxon>Pseudomonadota</taxon>
        <taxon>Gammaproteobacteria</taxon>
        <taxon>Pseudomonadales</taxon>
        <taxon>Pseudomonadaceae</taxon>
        <taxon>Halopseudomonas</taxon>
    </lineage>
</organism>
<dbReference type="PANTHER" id="PTHR30204:SF67">
    <property type="entry name" value="HTH-TYPE TRANSCRIPTIONAL REGULATOR MLRA-RELATED"/>
    <property type="match status" value="1"/>
</dbReference>
<dbReference type="InterPro" id="IPR000551">
    <property type="entry name" value="MerR-type_HTH_dom"/>
</dbReference>
<dbReference type="PANTHER" id="PTHR30204">
    <property type="entry name" value="REDOX-CYCLING DRUG-SENSING TRANSCRIPTIONAL ACTIVATOR SOXR"/>
    <property type="match status" value="1"/>
</dbReference>
<dbReference type="RefSeq" id="WP_092383816.1">
    <property type="nucleotide sequence ID" value="NZ_LT629787.1"/>
</dbReference>
<evidence type="ECO:0000256" key="1">
    <source>
        <dbReference type="ARBA" id="ARBA00023015"/>
    </source>
</evidence>
<keyword evidence="7" id="KW-1185">Reference proteome</keyword>
<feature type="domain" description="HTH merR-type" evidence="5">
    <location>
        <begin position="21"/>
        <end position="90"/>
    </location>
</feature>
<dbReference type="SUPFAM" id="SSF46955">
    <property type="entry name" value="Putative DNA-binding domain"/>
    <property type="match status" value="1"/>
</dbReference>
<proteinExistence type="predicted"/>
<dbReference type="InterPro" id="IPR047057">
    <property type="entry name" value="MerR_fam"/>
</dbReference>
<protein>
    <submittedName>
        <fullName evidence="6">MerR HTH family regulatory protein</fullName>
    </submittedName>
</protein>
<evidence type="ECO:0000256" key="2">
    <source>
        <dbReference type="ARBA" id="ARBA00023125"/>
    </source>
</evidence>